<proteinExistence type="predicted"/>
<evidence type="ECO:0000313" key="1">
    <source>
        <dbReference type="EMBL" id="KAF1977543.1"/>
    </source>
</evidence>
<dbReference type="AlphaFoldDB" id="A0A6A5VIT2"/>
<reference evidence="1" key="1">
    <citation type="journal article" date="2020" name="Stud. Mycol.">
        <title>101 Dothideomycetes genomes: a test case for predicting lifestyles and emergence of pathogens.</title>
        <authorList>
            <person name="Haridas S."/>
            <person name="Albert R."/>
            <person name="Binder M."/>
            <person name="Bloem J."/>
            <person name="Labutti K."/>
            <person name="Salamov A."/>
            <person name="Andreopoulos B."/>
            <person name="Baker S."/>
            <person name="Barry K."/>
            <person name="Bills G."/>
            <person name="Bluhm B."/>
            <person name="Cannon C."/>
            <person name="Castanera R."/>
            <person name="Culley D."/>
            <person name="Daum C."/>
            <person name="Ezra D."/>
            <person name="Gonzalez J."/>
            <person name="Henrissat B."/>
            <person name="Kuo A."/>
            <person name="Liang C."/>
            <person name="Lipzen A."/>
            <person name="Lutzoni F."/>
            <person name="Magnuson J."/>
            <person name="Mondo S."/>
            <person name="Nolan M."/>
            <person name="Ohm R."/>
            <person name="Pangilinan J."/>
            <person name="Park H.-J."/>
            <person name="Ramirez L."/>
            <person name="Alfaro M."/>
            <person name="Sun H."/>
            <person name="Tritt A."/>
            <person name="Yoshinaga Y."/>
            <person name="Zwiers L.-H."/>
            <person name="Turgeon B."/>
            <person name="Goodwin S."/>
            <person name="Spatafora J."/>
            <person name="Crous P."/>
            <person name="Grigoriev I."/>
        </authorList>
    </citation>
    <scope>NUCLEOTIDE SEQUENCE</scope>
    <source>
        <strain evidence="1">CBS 107.79</strain>
    </source>
</reference>
<protein>
    <submittedName>
        <fullName evidence="1">Uncharacterized protein</fullName>
    </submittedName>
</protein>
<gene>
    <name evidence="1" type="ORF">BU23DRAFT_452924</name>
</gene>
<dbReference type="EMBL" id="ML976663">
    <property type="protein sequence ID" value="KAF1977543.1"/>
    <property type="molecule type" value="Genomic_DNA"/>
</dbReference>
<sequence length="70" mass="7666">KLIQNAFTTTGISPINPNVILNRFRYTTPTDSGLVTSGSMAYSAENWLRAYTTLRVEVKDPCSAGARKLS</sequence>
<evidence type="ECO:0000313" key="2">
    <source>
        <dbReference type="Proteomes" id="UP000800036"/>
    </source>
</evidence>
<feature type="non-terminal residue" evidence="1">
    <location>
        <position position="1"/>
    </location>
</feature>
<accession>A0A6A5VIT2</accession>
<organism evidence="1 2">
    <name type="scientific">Bimuria novae-zelandiae CBS 107.79</name>
    <dbReference type="NCBI Taxonomy" id="1447943"/>
    <lineage>
        <taxon>Eukaryota</taxon>
        <taxon>Fungi</taxon>
        <taxon>Dikarya</taxon>
        <taxon>Ascomycota</taxon>
        <taxon>Pezizomycotina</taxon>
        <taxon>Dothideomycetes</taxon>
        <taxon>Pleosporomycetidae</taxon>
        <taxon>Pleosporales</taxon>
        <taxon>Massarineae</taxon>
        <taxon>Didymosphaeriaceae</taxon>
        <taxon>Bimuria</taxon>
    </lineage>
</organism>
<keyword evidence="2" id="KW-1185">Reference proteome</keyword>
<dbReference type="Proteomes" id="UP000800036">
    <property type="component" value="Unassembled WGS sequence"/>
</dbReference>
<name>A0A6A5VIT2_9PLEO</name>